<comment type="subcellular location">
    <subcellularLocation>
        <location evidence="1">Membrane</location>
    </subcellularLocation>
</comment>
<dbReference type="RefSeq" id="XP_056686079.1">
    <property type="nucleotide sequence ID" value="XM_056830101.1"/>
</dbReference>
<evidence type="ECO:0000259" key="6">
    <source>
        <dbReference type="Pfam" id="PF00646"/>
    </source>
</evidence>
<keyword evidence="2 5" id="KW-0812">Transmembrane</keyword>
<keyword evidence="8" id="KW-1185">Reference proteome</keyword>
<dbReference type="GeneID" id="110794617"/>
<dbReference type="Pfam" id="PF00646">
    <property type="entry name" value="F-box"/>
    <property type="match status" value="1"/>
</dbReference>
<name>A0ABM3QRU4_SPIOL</name>
<feature type="transmembrane region" description="Helical" evidence="5">
    <location>
        <begin position="17"/>
        <end position="35"/>
    </location>
</feature>
<reference evidence="8" key="1">
    <citation type="journal article" date="2021" name="Nat. Commun.">
        <title>Genomic analyses provide insights into spinach domestication and the genetic basis of agronomic traits.</title>
        <authorList>
            <person name="Cai X."/>
            <person name="Sun X."/>
            <person name="Xu C."/>
            <person name="Sun H."/>
            <person name="Wang X."/>
            <person name="Ge C."/>
            <person name="Zhang Z."/>
            <person name="Wang Q."/>
            <person name="Fei Z."/>
            <person name="Jiao C."/>
            <person name="Wang Q."/>
        </authorList>
    </citation>
    <scope>NUCLEOTIDE SEQUENCE [LARGE SCALE GENOMIC DNA]</scope>
    <source>
        <strain evidence="8">cv. Varoflay</strain>
    </source>
</reference>
<evidence type="ECO:0000256" key="4">
    <source>
        <dbReference type="ARBA" id="ARBA00023136"/>
    </source>
</evidence>
<dbReference type="Proteomes" id="UP000813463">
    <property type="component" value="Chromosome 5"/>
</dbReference>
<evidence type="ECO:0000313" key="8">
    <source>
        <dbReference type="Proteomes" id="UP000813463"/>
    </source>
</evidence>
<dbReference type="InterPro" id="IPR001810">
    <property type="entry name" value="F-box_dom"/>
</dbReference>
<dbReference type="Pfam" id="PF03478">
    <property type="entry name" value="Beta-prop_KIB1-4"/>
    <property type="match status" value="2"/>
</dbReference>
<reference evidence="9" key="2">
    <citation type="submission" date="2025-08" db="UniProtKB">
        <authorList>
            <consortium name="RefSeq"/>
        </authorList>
    </citation>
    <scope>IDENTIFICATION</scope>
    <source>
        <tissue evidence="9">Leaf</tissue>
    </source>
</reference>
<keyword evidence="3 5" id="KW-1133">Transmembrane helix</keyword>
<dbReference type="InterPro" id="IPR036259">
    <property type="entry name" value="MFS_trans_sf"/>
</dbReference>
<evidence type="ECO:0000259" key="7">
    <source>
        <dbReference type="Pfam" id="PF03478"/>
    </source>
</evidence>
<evidence type="ECO:0000313" key="9">
    <source>
        <dbReference type="RefSeq" id="XP_056686079.1"/>
    </source>
</evidence>
<dbReference type="SUPFAM" id="SSF101908">
    <property type="entry name" value="Putative isomerase YbhE"/>
    <property type="match status" value="1"/>
</dbReference>
<sequence>MTDSGTNQYRKFNSVKLTMLTSSLYLAALVAFIVASTVTRKWGRKRSMLVGGLLFLVGAVVNAATQNVVMLIIGCILLGFGIGFISQCAMKKKLESLGETVTPSLLYTNGNLTRKPIHSFYSPLTGNSDLKSIPELRYKSVLGSSYGWLILFDSTQIKNNFSLFNPVTLNTINLPPLDLPPLLAEPEQLKNVKIGLNSSPDSDSDSDSDDCLLIICYNGVGRMLSCRPGQPNCNWVIQNLEIEDLLLEVIEIFTLSRVMYVYAKGLMGRRAPSFYQVSPYSTNTKIKPCNIHLPDYDIPGPAAATVVEHLVESCNCLYYVFISKDTGLHMEFKAIKVYKLNFDDNLWTEINSLNDRAFFLGRNCNSTWCWGTTDTDTDTDTDDYKSQSQGDIKRNCIYFYLPPTLDEPQVFPLYSYNLHDQSLTALCPCSNLVYPSSCPVWVDTTDPRLSVKEGFENADCITHGELQNPTECCELGLSQGNRFSELPLDLVVLISKSMHLFEYWNFRACCKTYRSLCPAPQWRTNNAFPLFVFFKNRNNLCEMIDPSRHDSRSCPYSSDSLNLQFCNYGWLLTFVGKRSMLRAFNLFTGERKDYQCFRHQSRMTSIAFSTNPTSSECLTVGIYAPGDGTVTIWYLQHADPDTKWIKTWHHIENIKFHGGACSPIFLAGAFYFLDVKGYLGVSQLVDGKASLKIYDKPPIVEQIFSIHLLECAGEVYSAFVMNNSIQVFRFDESIKSWVQVNRLENHCFFISRASSFSTFTSNSGMKNRIYLPKLRENKMIFYSLDSRKFHVSGSDEDALDDTYGLNEPLKCFWI</sequence>
<feature type="domain" description="KIB1-4 beta-propeller" evidence="7">
    <location>
        <begin position="131"/>
        <end position="406"/>
    </location>
</feature>
<dbReference type="Pfam" id="PF00083">
    <property type="entry name" value="Sugar_tr"/>
    <property type="match status" value="1"/>
</dbReference>
<dbReference type="PANTHER" id="PTHR33127">
    <property type="entry name" value="TRANSMEMBRANE PROTEIN"/>
    <property type="match status" value="1"/>
</dbReference>
<proteinExistence type="predicted"/>
<feature type="transmembrane region" description="Helical" evidence="5">
    <location>
        <begin position="70"/>
        <end position="90"/>
    </location>
</feature>
<keyword evidence="4 5" id="KW-0472">Membrane</keyword>
<dbReference type="PANTHER" id="PTHR33127:SF69">
    <property type="entry name" value="OS09G0340800 PROTEIN"/>
    <property type="match status" value="1"/>
</dbReference>
<evidence type="ECO:0000256" key="5">
    <source>
        <dbReference type="SAM" id="Phobius"/>
    </source>
</evidence>
<evidence type="ECO:0000256" key="2">
    <source>
        <dbReference type="ARBA" id="ARBA00022692"/>
    </source>
</evidence>
<dbReference type="Gene3D" id="1.20.1250.20">
    <property type="entry name" value="MFS general substrate transporter like domains"/>
    <property type="match status" value="1"/>
</dbReference>
<feature type="domain" description="KIB1-4 beta-propeller" evidence="7">
    <location>
        <begin position="566"/>
        <end position="782"/>
    </location>
</feature>
<organism evidence="8 9">
    <name type="scientific">Spinacia oleracea</name>
    <name type="common">Spinach</name>
    <dbReference type="NCBI Taxonomy" id="3562"/>
    <lineage>
        <taxon>Eukaryota</taxon>
        <taxon>Viridiplantae</taxon>
        <taxon>Streptophyta</taxon>
        <taxon>Embryophyta</taxon>
        <taxon>Tracheophyta</taxon>
        <taxon>Spermatophyta</taxon>
        <taxon>Magnoliopsida</taxon>
        <taxon>eudicotyledons</taxon>
        <taxon>Gunneridae</taxon>
        <taxon>Pentapetalae</taxon>
        <taxon>Caryophyllales</taxon>
        <taxon>Chenopodiaceae</taxon>
        <taxon>Chenopodioideae</taxon>
        <taxon>Anserineae</taxon>
        <taxon>Spinacia</taxon>
    </lineage>
</organism>
<dbReference type="InterPro" id="IPR005174">
    <property type="entry name" value="KIB1-4_b-propeller"/>
</dbReference>
<protein>
    <submittedName>
        <fullName evidence="9">Uncharacterized protein isoform X1</fullName>
    </submittedName>
</protein>
<evidence type="ECO:0000256" key="1">
    <source>
        <dbReference type="ARBA" id="ARBA00004370"/>
    </source>
</evidence>
<dbReference type="InterPro" id="IPR005828">
    <property type="entry name" value="MFS_sugar_transport-like"/>
</dbReference>
<dbReference type="SUPFAM" id="SSF103473">
    <property type="entry name" value="MFS general substrate transporter"/>
    <property type="match status" value="1"/>
</dbReference>
<accession>A0ABM3QRU4</accession>
<evidence type="ECO:0000256" key="3">
    <source>
        <dbReference type="ARBA" id="ARBA00022989"/>
    </source>
</evidence>
<gene>
    <name evidence="9" type="primary">LOC110794617</name>
</gene>
<feature type="domain" description="F-box" evidence="6">
    <location>
        <begin position="483"/>
        <end position="517"/>
    </location>
</feature>